<evidence type="ECO:0000313" key="3">
    <source>
        <dbReference type="Proteomes" id="UP000288216"/>
    </source>
</evidence>
<dbReference type="Proteomes" id="UP000288216">
    <property type="component" value="Unassembled WGS sequence"/>
</dbReference>
<keyword evidence="3" id="KW-1185">Reference proteome</keyword>
<dbReference type="EMBL" id="BFAA01018271">
    <property type="protein sequence ID" value="GCB78069.1"/>
    <property type="molecule type" value="Genomic_DNA"/>
</dbReference>
<feature type="domain" description="PID" evidence="1">
    <location>
        <begin position="67"/>
        <end position="206"/>
    </location>
</feature>
<protein>
    <recommendedName>
        <fullName evidence="1">PID domain-containing protein</fullName>
    </recommendedName>
</protein>
<comment type="caution">
    <text evidence="2">The sequence shown here is derived from an EMBL/GenBank/DDBJ whole genome shotgun (WGS) entry which is preliminary data.</text>
</comment>
<dbReference type="SMART" id="SM00462">
    <property type="entry name" value="PTB"/>
    <property type="match status" value="1"/>
</dbReference>
<evidence type="ECO:0000313" key="2">
    <source>
        <dbReference type="EMBL" id="GCB78069.1"/>
    </source>
</evidence>
<dbReference type="PANTHER" id="PTHR11232:SF34">
    <property type="entry name" value="PROTEIN FAM43B"/>
    <property type="match status" value="1"/>
</dbReference>
<name>A0A401PY49_SCYTO</name>
<reference evidence="2 3" key="1">
    <citation type="journal article" date="2018" name="Nat. Ecol. Evol.">
        <title>Shark genomes provide insights into elasmobranch evolution and the origin of vertebrates.</title>
        <authorList>
            <person name="Hara Y"/>
            <person name="Yamaguchi K"/>
            <person name="Onimaru K"/>
            <person name="Kadota M"/>
            <person name="Koyanagi M"/>
            <person name="Keeley SD"/>
            <person name="Tatsumi K"/>
            <person name="Tanaka K"/>
            <person name="Motone F"/>
            <person name="Kageyama Y"/>
            <person name="Nozu R"/>
            <person name="Adachi N"/>
            <person name="Nishimura O"/>
            <person name="Nakagawa R"/>
            <person name="Tanegashima C"/>
            <person name="Kiyatake I"/>
            <person name="Matsumoto R"/>
            <person name="Murakumo K"/>
            <person name="Nishida K"/>
            <person name="Terakita A"/>
            <person name="Kuratani S"/>
            <person name="Sato K"/>
            <person name="Hyodo S Kuraku.S."/>
        </authorList>
    </citation>
    <scope>NUCLEOTIDE SEQUENCE [LARGE SCALE GENOMIC DNA]</scope>
</reference>
<dbReference type="InterPro" id="IPR006020">
    <property type="entry name" value="PTB/PI_dom"/>
</dbReference>
<dbReference type="AlphaFoldDB" id="A0A401PY49"/>
<accession>A0A401PY49</accession>
<dbReference type="OrthoDB" id="5962185at2759"/>
<dbReference type="SUPFAM" id="SSF50729">
    <property type="entry name" value="PH domain-like"/>
    <property type="match status" value="1"/>
</dbReference>
<dbReference type="Gene3D" id="2.30.29.30">
    <property type="entry name" value="Pleckstrin-homology domain (PH domain)/Phosphotyrosine-binding domain (PTB)"/>
    <property type="match status" value="1"/>
</dbReference>
<organism evidence="2 3">
    <name type="scientific">Scyliorhinus torazame</name>
    <name type="common">Cloudy catshark</name>
    <name type="synonym">Catulus torazame</name>
    <dbReference type="NCBI Taxonomy" id="75743"/>
    <lineage>
        <taxon>Eukaryota</taxon>
        <taxon>Metazoa</taxon>
        <taxon>Chordata</taxon>
        <taxon>Craniata</taxon>
        <taxon>Vertebrata</taxon>
        <taxon>Chondrichthyes</taxon>
        <taxon>Elasmobranchii</taxon>
        <taxon>Galeomorphii</taxon>
        <taxon>Galeoidea</taxon>
        <taxon>Carcharhiniformes</taxon>
        <taxon>Scyliorhinidae</taxon>
        <taxon>Scyliorhinus</taxon>
    </lineage>
</organism>
<dbReference type="InterPro" id="IPR051133">
    <property type="entry name" value="Adapter_Engulfment-Domain"/>
</dbReference>
<proteinExistence type="predicted"/>
<gene>
    <name evidence="2" type="ORF">scyTo_0021166</name>
</gene>
<evidence type="ECO:0000259" key="1">
    <source>
        <dbReference type="SMART" id="SM00462"/>
    </source>
</evidence>
<dbReference type="OMA" id="TPCEKGA"/>
<sequence length="351" mass="39515">MLPWRRSKFVLVEEENNWKAKSLSGGLSYSSLFSSLLRACPELWSECSLDRLGNMFRSKRQKLQLTREDPSYTVWYLGNAVTFTAKGDGCTDEAVGRIWAKCEQGTAGTKMKLTIGPHGIRMNQAEHKCRQTGHLYLLHRITYCAADSQHPKVLAWVYRHQVRNKAVVLRCHAVLVPKAGRARAMALLLEETATSAFNHFKRLKRQDDARHRQQQRLGQRIVPLTPMRRVLNSQCPYRPPAERGRSAPPLSSIAEDVLGEEVEEEMGCGQMFNSNRSEPDISQISQQISSCSIGKKLASLRHKAHMCRLLPGESTAGELLEQCVCVSLNPHCTTQPDCQSAAWSHPHTQSV</sequence>
<dbReference type="Pfam" id="PF14719">
    <property type="entry name" value="PID_2"/>
    <property type="match status" value="1"/>
</dbReference>
<dbReference type="PANTHER" id="PTHR11232">
    <property type="entry name" value="PHOSPHOTYROSINE INTERACTION DOMAIN-CONTAINING FAMILY MEMBER"/>
    <property type="match status" value="1"/>
</dbReference>
<dbReference type="InterPro" id="IPR011993">
    <property type="entry name" value="PH-like_dom_sf"/>
</dbReference>